<comment type="caution">
    <text evidence="2">The sequence shown here is derived from an EMBL/GenBank/DDBJ whole genome shotgun (WGS) entry which is preliminary data.</text>
</comment>
<dbReference type="AlphaFoldDB" id="A0A8K0T1N5"/>
<keyword evidence="3" id="KW-1185">Reference proteome</keyword>
<name>A0A8K0T1N5_9HYPO</name>
<reference evidence="2" key="1">
    <citation type="journal article" date="2021" name="Nat. Commun.">
        <title>Genetic determinants of endophytism in the Arabidopsis root mycobiome.</title>
        <authorList>
            <person name="Mesny F."/>
            <person name="Miyauchi S."/>
            <person name="Thiergart T."/>
            <person name="Pickel B."/>
            <person name="Atanasova L."/>
            <person name="Karlsson M."/>
            <person name="Huettel B."/>
            <person name="Barry K.W."/>
            <person name="Haridas S."/>
            <person name="Chen C."/>
            <person name="Bauer D."/>
            <person name="Andreopoulos W."/>
            <person name="Pangilinan J."/>
            <person name="LaButti K."/>
            <person name="Riley R."/>
            <person name="Lipzen A."/>
            <person name="Clum A."/>
            <person name="Drula E."/>
            <person name="Henrissat B."/>
            <person name="Kohler A."/>
            <person name="Grigoriev I.V."/>
            <person name="Martin F.M."/>
            <person name="Hacquard S."/>
        </authorList>
    </citation>
    <scope>NUCLEOTIDE SEQUENCE</scope>
    <source>
        <strain evidence="2">MPI-CAGE-CH-0235</strain>
    </source>
</reference>
<evidence type="ECO:0000256" key="1">
    <source>
        <dbReference type="SAM" id="MobiDB-lite"/>
    </source>
</evidence>
<dbReference type="Proteomes" id="UP000813444">
    <property type="component" value="Unassembled WGS sequence"/>
</dbReference>
<dbReference type="PANTHER" id="PTHR37540">
    <property type="entry name" value="TRANSCRIPTION FACTOR (ACR-2), PUTATIVE-RELATED-RELATED"/>
    <property type="match status" value="1"/>
</dbReference>
<dbReference type="EMBL" id="JAGPNK010000001">
    <property type="protein sequence ID" value="KAH7327746.1"/>
    <property type="molecule type" value="Genomic_DNA"/>
</dbReference>
<evidence type="ECO:0000313" key="3">
    <source>
        <dbReference type="Proteomes" id="UP000813444"/>
    </source>
</evidence>
<sequence length="486" mass="54912">MVGFVFVVADSNSGRVSKESGSFVRSHCMQGRNKKENSRRSVREARRLAREQAAKEVSCDASKPVAKPARPQRRSSDAASERARAVASPLPACLDSEMIHFITKDTDTYPRQIIFNWRRLREIKVDCFPAYNHLHFHDILDEPQMHNLLMQSLAFRQSVMLTVSAYRDSHMGRSLAADTCMRYQVIFSLLNLILSNCEGSLMSELVIHIMTGLATSAVWLGHSEEIHMHVGALRRLRKAHSTSYWLERPSMLYRVLCLEIAAYVCNGPAPGLFDVEISTADIPEPPQESRKGYLVGVETVLVCVLSDLQYIAKKMESGWKQQKPLDCNTFQTLQVSIQDRLLRPITPSDPLSQCLRLGLILFTTITTFHIPGGRNGKIKSDSYITGKYRNVCQSLDPADHPGVLVFWLLTLGVVAVFDADEEDWLVNMWAQLADAFAVHSWEEAREVLNLVVWIELLHDNAGREAFNSLKRMAEKRHSVSLDILSM</sequence>
<evidence type="ECO:0008006" key="4">
    <source>
        <dbReference type="Google" id="ProtNLM"/>
    </source>
</evidence>
<feature type="compositionally biased region" description="Basic and acidic residues" evidence="1">
    <location>
        <begin position="33"/>
        <end position="58"/>
    </location>
</feature>
<organism evidence="2 3">
    <name type="scientific">Stachybotrys elegans</name>
    <dbReference type="NCBI Taxonomy" id="80388"/>
    <lineage>
        <taxon>Eukaryota</taxon>
        <taxon>Fungi</taxon>
        <taxon>Dikarya</taxon>
        <taxon>Ascomycota</taxon>
        <taxon>Pezizomycotina</taxon>
        <taxon>Sordariomycetes</taxon>
        <taxon>Hypocreomycetidae</taxon>
        <taxon>Hypocreales</taxon>
        <taxon>Stachybotryaceae</taxon>
        <taxon>Stachybotrys</taxon>
    </lineage>
</organism>
<gene>
    <name evidence="2" type="ORF">B0I35DRAFT_415636</name>
</gene>
<dbReference type="PANTHER" id="PTHR37540:SF5">
    <property type="entry name" value="TRANSCRIPTION FACTOR DOMAIN-CONTAINING PROTEIN"/>
    <property type="match status" value="1"/>
</dbReference>
<protein>
    <recommendedName>
        <fullName evidence="4">Transcription factor domain-containing protein</fullName>
    </recommendedName>
</protein>
<feature type="region of interest" description="Disordered" evidence="1">
    <location>
        <begin position="15"/>
        <end position="82"/>
    </location>
</feature>
<accession>A0A8K0T1N5</accession>
<evidence type="ECO:0000313" key="2">
    <source>
        <dbReference type="EMBL" id="KAH7327746.1"/>
    </source>
</evidence>
<dbReference type="OrthoDB" id="4158087at2759"/>
<proteinExistence type="predicted"/>